<name>A0A085LP16_9BILA</name>
<dbReference type="EMBL" id="KL363357">
    <property type="protein sequence ID" value="KFD46712.1"/>
    <property type="molecule type" value="Genomic_DNA"/>
</dbReference>
<reference evidence="2 3" key="1">
    <citation type="journal article" date="2014" name="Nat. Genet.">
        <title>Genome and transcriptome of the porcine whipworm Trichuris suis.</title>
        <authorList>
            <person name="Jex A.R."/>
            <person name="Nejsum P."/>
            <person name="Schwarz E.M."/>
            <person name="Hu L."/>
            <person name="Young N.D."/>
            <person name="Hall R.S."/>
            <person name="Korhonen P.K."/>
            <person name="Liao S."/>
            <person name="Thamsborg S."/>
            <person name="Xia J."/>
            <person name="Xu P."/>
            <person name="Wang S."/>
            <person name="Scheerlinck J.P."/>
            <person name="Hofmann A."/>
            <person name="Sternberg P.W."/>
            <person name="Wang J."/>
            <person name="Gasser R.B."/>
        </authorList>
    </citation>
    <scope>NUCLEOTIDE SEQUENCE [LARGE SCALE GENOMIC DNA]</scope>
    <source>
        <strain evidence="2">DCEP-RM93M</strain>
    </source>
</reference>
<protein>
    <submittedName>
        <fullName evidence="2">Uncharacterized protein</fullName>
    </submittedName>
</protein>
<evidence type="ECO:0000256" key="1">
    <source>
        <dbReference type="SAM" id="MobiDB-lite"/>
    </source>
</evidence>
<gene>
    <name evidence="2" type="ORF">M513_12422</name>
</gene>
<keyword evidence="3" id="KW-1185">Reference proteome</keyword>
<sequence length="133" mass="14950">MAKCRNYDARAKKNASHGKPSNIVAGVEQKPLQYMNIFVLYMFDICHNISTKLNVVVQAYGDKIQSVICSMLEYVKDYLEHLISRLSHNNVGETDGTLSHGWVKQENLKGGAKCQLQQSGHGLLLKMGSLRKR</sequence>
<feature type="region of interest" description="Disordered" evidence="1">
    <location>
        <begin position="1"/>
        <end position="20"/>
    </location>
</feature>
<feature type="compositionally biased region" description="Basic and acidic residues" evidence="1">
    <location>
        <begin position="1"/>
        <end position="11"/>
    </location>
</feature>
<accession>A0A085LP16</accession>
<evidence type="ECO:0000313" key="2">
    <source>
        <dbReference type="EMBL" id="KFD46712.1"/>
    </source>
</evidence>
<dbReference type="AlphaFoldDB" id="A0A085LP16"/>
<evidence type="ECO:0000313" key="3">
    <source>
        <dbReference type="Proteomes" id="UP000030764"/>
    </source>
</evidence>
<proteinExistence type="predicted"/>
<organism evidence="2 3">
    <name type="scientific">Trichuris suis</name>
    <name type="common">pig whipworm</name>
    <dbReference type="NCBI Taxonomy" id="68888"/>
    <lineage>
        <taxon>Eukaryota</taxon>
        <taxon>Metazoa</taxon>
        <taxon>Ecdysozoa</taxon>
        <taxon>Nematoda</taxon>
        <taxon>Enoplea</taxon>
        <taxon>Dorylaimia</taxon>
        <taxon>Trichinellida</taxon>
        <taxon>Trichuridae</taxon>
        <taxon>Trichuris</taxon>
    </lineage>
</organism>
<dbReference type="Proteomes" id="UP000030764">
    <property type="component" value="Unassembled WGS sequence"/>
</dbReference>